<feature type="compositionally biased region" description="Polar residues" evidence="1">
    <location>
        <begin position="225"/>
        <end position="234"/>
    </location>
</feature>
<reference evidence="2 3" key="1">
    <citation type="submission" date="2021-01" db="EMBL/GenBank/DDBJ databases">
        <title>Cercospora kikuchii MAFF 305040 whole genome shotgun sequence.</title>
        <authorList>
            <person name="Kashiwa T."/>
            <person name="Suzuki T."/>
        </authorList>
    </citation>
    <scope>NUCLEOTIDE SEQUENCE [LARGE SCALE GENOMIC DNA]</scope>
    <source>
        <strain evidence="2 3">MAFF 305040</strain>
    </source>
</reference>
<evidence type="ECO:0000313" key="3">
    <source>
        <dbReference type="Proteomes" id="UP000825890"/>
    </source>
</evidence>
<feature type="region of interest" description="Disordered" evidence="1">
    <location>
        <begin position="292"/>
        <end position="332"/>
    </location>
</feature>
<organism evidence="2 3">
    <name type="scientific">Cercospora kikuchii</name>
    <dbReference type="NCBI Taxonomy" id="84275"/>
    <lineage>
        <taxon>Eukaryota</taxon>
        <taxon>Fungi</taxon>
        <taxon>Dikarya</taxon>
        <taxon>Ascomycota</taxon>
        <taxon>Pezizomycotina</taxon>
        <taxon>Dothideomycetes</taxon>
        <taxon>Dothideomycetidae</taxon>
        <taxon>Mycosphaerellales</taxon>
        <taxon>Mycosphaerellaceae</taxon>
        <taxon>Cercospora</taxon>
    </lineage>
</organism>
<feature type="compositionally biased region" description="Polar residues" evidence="1">
    <location>
        <begin position="297"/>
        <end position="328"/>
    </location>
</feature>
<evidence type="ECO:0000256" key="1">
    <source>
        <dbReference type="SAM" id="MobiDB-lite"/>
    </source>
</evidence>
<accession>A0A9P3FE60</accession>
<dbReference type="GeneID" id="68288161"/>
<dbReference type="Proteomes" id="UP000825890">
    <property type="component" value="Unassembled WGS sequence"/>
</dbReference>
<proteinExistence type="predicted"/>
<keyword evidence="3" id="KW-1185">Reference proteome</keyword>
<sequence length="549" mass="60382">MAGFTAINASGTAVPEVTECNSKGQPVSHTQNSHVDTVTAVCDYLGLGSAGHQTTPAFAAGVQKCSSTSKKRPAANAGKRRSKRRKPSNISNDGHKVHKLTSHVSAETFQPAAQEHLMAENPTDPGRQTQKVRIVDQESVSSSIVQPRQSLHEYLAFTPPVTTMDALGSTPMRTSFNSGTFRDTTSRPLYQSVQSRQDQEVASNLTTPQLASGLRSNIDPHIEATGTTRSSPPQKSRIARTAQRPSRRAKEDALNKIAGVPRKAADVSTRAPTIIADVIATQDSDPFDMDAARSAQDETNSNPHELSTSVIPSPTLQHSRAMNEPQLTSEDEFEDTIEFDEDAGRRAQTPTARSYKQNIREVDEHETYDGALLSDAERQFLDQHRPSSASEQRKAIVRQPFPQAVLDRSPITGTSRATVLRTCFRLGEALNVGHQAVRMNIDVTIELYARVMSSWRKEPSGRKQHFVFGDLFHGKSPQLEGSFELHNQAILWNTDSETFLDAAGSSTMCRVIGKMKRDADRKWRLEIRSIWEASWEDVDWAAGIADASA</sequence>
<feature type="compositionally biased region" description="Basic residues" evidence="1">
    <location>
        <begin position="69"/>
        <end position="87"/>
    </location>
</feature>
<feature type="region of interest" description="Disordered" evidence="1">
    <location>
        <begin position="223"/>
        <end position="251"/>
    </location>
</feature>
<dbReference type="EMBL" id="BOLY01000002">
    <property type="protein sequence ID" value="GIZ39195.1"/>
    <property type="molecule type" value="Genomic_DNA"/>
</dbReference>
<gene>
    <name evidence="2" type="ORF">CKM354_000258600</name>
</gene>
<name>A0A9P3FE60_9PEZI</name>
<dbReference type="RefSeq" id="XP_044653682.1">
    <property type="nucleotide sequence ID" value="XM_044797747.1"/>
</dbReference>
<protein>
    <submittedName>
        <fullName evidence="2">Uncharacterized protein</fullName>
    </submittedName>
</protein>
<evidence type="ECO:0000313" key="2">
    <source>
        <dbReference type="EMBL" id="GIZ39195.1"/>
    </source>
</evidence>
<dbReference type="AlphaFoldDB" id="A0A9P3FE60"/>
<comment type="caution">
    <text evidence="2">The sequence shown here is derived from an EMBL/GenBank/DDBJ whole genome shotgun (WGS) entry which is preliminary data.</text>
</comment>
<feature type="region of interest" description="Disordered" evidence="1">
    <location>
        <begin position="61"/>
        <end position="97"/>
    </location>
</feature>
<dbReference type="OrthoDB" id="5397183at2759"/>